<name>A0ABT6XI71_9GAMM</name>
<evidence type="ECO:0000313" key="1">
    <source>
        <dbReference type="EMBL" id="MDI9239856.1"/>
    </source>
</evidence>
<comment type="caution">
    <text evidence="1">The sequence shown here is derived from an EMBL/GenBank/DDBJ whole genome shotgun (WGS) entry which is preliminary data.</text>
</comment>
<dbReference type="Proteomes" id="UP001321580">
    <property type="component" value="Unassembled WGS sequence"/>
</dbReference>
<proteinExistence type="predicted"/>
<organism evidence="1 2">
    <name type="scientific">Lysobacter stagni</name>
    <dbReference type="NCBI Taxonomy" id="3045172"/>
    <lineage>
        <taxon>Bacteria</taxon>
        <taxon>Pseudomonadati</taxon>
        <taxon>Pseudomonadota</taxon>
        <taxon>Gammaproteobacteria</taxon>
        <taxon>Lysobacterales</taxon>
        <taxon>Lysobacteraceae</taxon>
        <taxon>Lysobacter</taxon>
    </lineage>
</organism>
<dbReference type="EMBL" id="JASGBI010000001">
    <property type="protein sequence ID" value="MDI9239856.1"/>
    <property type="molecule type" value="Genomic_DNA"/>
</dbReference>
<gene>
    <name evidence="1" type="ORF">QLQ15_13170</name>
</gene>
<accession>A0ABT6XI71</accession>
<sequence length="72" mass="7937">MEVDEDPTLEMFGALATCLAICIDLATPSQLSKMEAEFLAFLHSVNPESPAANVFRSALRQITERTGFFSQQ</sequence>
<evidence type="ECO:0000313" key="2">
    <source>
        <dbReference type="Proteomes" id="UP001321580"/>
    </source>
</evidence>
<dbReference type="RefSeq" id="WP_283213220.1">
    <property type="nucleotide sequence ID" value="NZ_JASGBI010000001.1"/>
</dbReference>
<protein>
    <submittedName>
        <fullName evidence="1">Uncharacterized protein</fullName>
    </submittedName>
</protein>
<reference evidence="1 2" key="1">
    <citation type="submission" date="2023-05" db="EMBL/GenBank/DDBJ databases">
        <title>Lysobacter sp. strain LF1 Genome sequencing and assembly.</title>
        <authorList>
            <person name="Jung Y."/>
        </authorList>
    </citation>
    <scope>NUCLEOTIDE SEQUENCE [LARGE SCALE GENOMIC DNA]</scope>
    <source>
        <strain evidence="1 2">LF1</strain>
    </source>
</reference>
<keyword evidence="2" id="KW-1185">Reference proteome</keyword>